<evidence type="ECO:0000256" key="2">
    <source>
        <dbReference type="ARBA" id="ARBA00023125"/>
    </source>
</evidence>
<dbReference type="PROSITE" id="PS51000">
    <property type="entry name" value="HTH_DEOR_2"/>
    <property type="match status" value="1"/>
</dbReference>
<dbReference type="STRING" id="1121266.SAMN02745883_01199"/>
<dbReference type="PRINTS" id="PR00037">
    <property type="entry name" value="HTHLACR"/>
</dbReference>
<dbReference type="InterPro" id="IPR014036">
    <property type="entry name" value="DeoR-like_C"/>
</dbReference>
<evidence type="ECO:0000256" key="3">
    <source>
        <dbReference type="ARBA" id="ARBA00023163"/>
    </source>
</evidence>
<evidence type="ECO:0000313" key="5">
    <source>
        <dbReference type="EMBL" id="SHK07093.1"/>
    </source>
</evidence>
<keyword evidence="1" id="KW-0805">Transcription regulation</keyword>
<dbReference type="SMART" id="SM00420">
    <property type="entry name" value="HTH_DEOR"/>
    <property type="match status" value="1"/>
</dbReference>
<proteinExistence type="predicted"/>
<name>A0A1M6PGN3_9FIRM</name>
<dbReference type="SUPFAM" id="SSF46785">
    <property type="entry name" value="Winged helix' DNA-binding domain"/>
    <property type="match status" value="1"/>
</dbReference>
<accession>A0A1M6PGN3</accession>
<dbReference type="SUPFAM" id="SSF100950">
    <property type="entry name" value="NagB/RpiA/CoA transferase-like"/>
    <property type="match status" value="1"/>
</dbReference>
<dbReference type="SMART" id="SM01134">
    <property type="entry name" value="DeoRC"/>
    <property type="match status" value="1"/>
</dbReference>
<keyword evidence="6" id="KW-1185">Reference proteome</keyword>
<dbReference type="GO" id="GO:0003677">
    <property type="term" value="F:DNA binding"/>
    <property type="evidence" value="ECO:0007669"/>
    <property type="project" value="UniProtKB-KW"/>
</dbReference>
<evidence type="ECO:0000313" key="6">
    <source>
        <dbReference type="Proteomes" id="UP000184082"/>
    </source>
</evidence>
<dbReference type="Gene3D" id="3.40.50.1360">
    <property type="match status" value="1"/>
</dbReference>
<dbReference type="EMBL" id="FRAJ01000008">
    <property type="protein sequence ID" value="SHK07093.1"/>
    <property type="molecule type" value="Genomic_DNA"/>
</dbReference>
<keyword evidence="2" id="KW-0238">DNA-binding</keyword>
<dbReference type="PANTHER" id="PTHR30363:SF56">
    <property type="entry name" value="TRANSCRIPTIONAL REGULATOR, DEOR FAMILY"/>
    <property type="match status" value="1"/>
</dbReference>
<protein>
    <submittedName>
        <fullName evidence="5">Transcriptional regulator, DeoR family</fullName>
    </submittedName>
</protein>
<feature type="domain" description="HTH deoR-type" evidence="4">
    <location>
        <begin position="3"/>
        <end position="58"/>
    </location>
</feature>
<dbReference type="Proteomes" id="UP000184082">
    <property type="component" value="Unassembled WGS sequence"/>
</dbReference>
<organism evidence="5 6">
    <name type="scientific">Caminicella sporogenes DSM 14501</name>
    <dbReference type="NCBI Taxonomy" id="1121266"/>
    <lineage>
        <taxon>Bacteria</taxon>
        <taxon>Bacillati</taxon>
        <taxon>Bacillota</taxon>
        <taxon>Clostridia</taxon>
        <taxon>Peptostreptococcales</taxon>
        <taxon>Caminicellaceae</taxon>
        <taxon>Caminicella</taxon>
    </lineage>
</organism>
<evidence type="ECO:0000259" key="4">
    <source>
        <dbReference type="PROSITE" id="PS51000"/>
    </source>
</evidence>
<dbReference type="InterPro" id="IPR050313">
    <property type="entry name" value="Carb_Metab_HTH_regulators"/>
</dbReference>
<dbReference type="InterPro" id="IPR037171">
    <property type="entry name" value="NagB/RpiA_transferase-like"/>
</dbReference>
<dbReference type="InterPro" id="IPR001034">
    <property type="entry name" value="DeoR_HTH"/>
</dbReference>
<dbReference type="InterPro" id="IPR018356">
    <property type="entry name" value="Tscrpt_reg_HTH_DeoR_CS"/>
</dbReference>
<sequence>MLTEERYQIILETLKKKGIVKIHELVKLTNTSESTIRRDLTYLESINQLKRIHGGATLLKGRFNEPSYSEKQIQNIDKKSVIAKYAASLIDEGDCIYLDAGTTTYEVIKYIDKKDIVVVTNGLKHIDELIERNISAYILGGKIKARTKAVIGSDALKNLEKFRFDKCFIGINGIHPEYGFTTPDSEEAILKETAINLSREVFVLADESKFGEVAFVKVADLRKAEIITNEEPEDLERYMDKTKVKVVTE</sequence>
<dbReference type="PROSITE" id="PS00894">
    <property type="entry name" value="HTH_DEOR_1"/>
    <property type="match status" value="1"/>
</dbReference>
<dbReference type="GO" id="GO:0003700">
    <property type="term" value="F:DNA-binding transcription factor activity"/>
    <property type="evidence" value="ECO:0007669"/>
    <property type="project" value="InterPro"/>
</dbReference>
<dbReference type="PANTHER" id="PTHR30363">
    <property type="entry name" value="HTH-TYPE TRANSCRIPTIONAL REGULATOR SRLR-RELATED"/>
    <property type="match status" value="1"/>
</dbReference>
<reference evidence="5 6" key="1">
    <citation type="submission" date="2016-11" db="EMBL/GenBank/DDBJ databases">
        <authorList>
            <person name="Jaros S."/>
            <person name="Januszkiewicz K."/>
            <person name="Wedrychowicz H."/>
        </authorList>
    </citation>
    <scope>NUCLEOTIDE SEQUENCE [LARGE SCALE GENOMIC DNA]</scope>
    <source>
        <strain evidence="5 6">DSM 14501</strain>
    </source>
</reference>
<dbReference type="Pfam" id="PF00455">
    <property type="entry name" value="DeoRC"/>
    <property type="match status" value="1"/>
</dbReference>
<dbReference type="AlphaFoldDB" id="A0A1M6PGN3"/>
<evidence type="ECO:0000256" key="1">
    <source>
        <dbReference type="ARBA" id="ARBA00023015"/>
    </source>
</evidence>
<dbReference type="InterPro" id="IPR036390">
    <property type="entry name" value="WH_DNA-bd_sf"/>
</dbReference>
<dbReference type="Pfam" id="PF08220">
    <property type="entry name" value="HTH_DeoR"/>
    <property type="match status" value="1"/>
</dbReference>
<keyword evidence="3" id="KW-0804">Transcription</keyword>
<gene>
    <name evidence="5" type="ORF">SAMN02745883_01199</name>
</gene>